<evidence type="ECO:0000313" key="3">
    <source>
        <dbReference type="Proteomes" id="UP001472677"/>
    </source>
</evidence>
<name>A0ABR2APU0_9ROSI</name>
<keyword evidence="1" id="KW-0175">Coiled coil</keyword>
<dbReference type="EMBL" id="JBBPBM010000423">
    <property type="protein sequence ID" value="KAK8495580.1"/>
    <property type="molecule type" value="Genomic_DNA"/>
</dbReference>
<evidence type="ECO:0000313" key="2">
    <source>
        <dbReference type="EMBL" id="KAK8495580.1"/>
    </source>
</evidence>
<reference evidence="2 3" key="1">
    <citation type="journal article" date="2024" name="G3 (Bethesda)">
        <title>Genome assembly of Hibiscus sabdariffa L. provides insights into metabolisms of medicinal natural products.</title>
        <authorList>
            <person name="Kim T."/>
        </authorList>
    </citation>
    <scope>NUCLEOTIDE SEQUENCE [LARGE SCALE GENOMIC DNA]</scope>
    <source>
        <strain evidence="2">TK-2024</strain>
        <tissue evidence="2">Old leaves</tissue>
    </source>
</reference>
<keyword evidence="3" id="KW-1185">Reference proteome</keyword>
<gene>
    <name evidence="2" type="ORF">V6N12_002084</name>
</gene>
<proteinExistence type="predicted"/>
<comment type="caution">
    <text evidence="2">The sequence shown here is derived from an EMBL/GenBank/DDBJ whole genome shotgun (WGS) entry which is preliminary data.</text>
</comment>
<organism evidence="2 3">
    <name type="scientific">Hibiscus sabdariffa</name>
    <name type="common">roselle</name>
    <dbReference type="NCBI Taxonomy" id="183260"/>
    <lineage>
        <taxon>Eukaryota</taxon>
        <taxon>Viridiplantae</taxon>
        <taxon>Streptophyta</taxon>
        <taxon>Embryophyta</taxon>
        <taxon>Tracheophyta</taxon>
        <taxon>Spermatophyta</taxon>
        <taxon>Magnoliopsida</taxon>
        <taxon>eudicotyledons</taxon>
        <taxon>Gunneridae</taxon>
        <taxon>Pentapetalae</taxon>
        <taxon>rosids</taxon>
        <taxon>malvids</taxon>
        <taxon>Malvales</taxon>
        <taxon>Malvaceae</taxon>
        <taxon>Malvoideae</taxon>
        <taxon>Hibiscus</taxon>
    </lineage>
</organism>
<accession>A0ABR2APU0</accession>
<protein>
    <submittedName>
        <fullName evidence="2">Uncharacterized protein</fullName>
    </submittedName>
</protein>
<sequence length="117" mass="13009">MKATCLQSDLKSPPITAQNKTTVEITCFQYLGKVSERTDYDGKQFVAEVTAGMDTLVVECMKLLAEEKAADSRVKNADMGISEILERLKANEVRIAELSERVKAAEDELALLEHPNY</sequence>
<feature type="coiled-coil region" evidence="1">
    <location>
        <begin position="81"/>
        <end position="115"/>
    </location>
</feature>
<evidence type="ECO:0000256" key="1">
    <source>
        <dbReference type="SAM" id="Coils"/>
    </source>
</evidence>
<dbReference type="Proteomes" id="UP001472677">
    <property type="component" value="Unassembled WGS sequence"/>
</dbReference>